<dbReference type="RefSeq" id="WP_110444253.1">
    <property type="nucleotide sequence ID" value="NZ_QGLM01000021.1"/>
</dbReference>
<reference evidence="3 4" key="1">
    <citation type="submission" date="2018-05" db="EMBL/GenBank/DDBJ databases">
        <title>Reference genomes for bee gut microbiota database.</title>
        <authorList>
            <person name="Ellegaard K.M."/>
        </authorList>
    </citation>
    <scope>NUCLEOTIDE SEQUENCE [LARGE SCALE GENOMIC DNA]</scope>
    <source>
        <strain evidence="3 4">ESL0167</strain>
    </source>
</reference>
<dbReference type="SUPFAM" id="SSF110997">
    <property type="entry name" value="Sporulation related repeat"/>
    <property type="match status" value="1"/>
</dbReference>
<dbReference type="Proteomes" id="UP000247838">
    <property type="component" value="Unassembled WGS sequence"/>
</dbReference>
<organism evidence="3 4">
    <name type="scientific">Frischella perrara</name>
    <dbReference type="NCBI Taxonomy" id="1267021"/>
    <lineage>
        <taxon>Bacteria</taxon>
        <taxon>Pseudomonadati</taxon>
        <taxon>Pseudomonadota</taxon>
        <taxon>Gammaproteobacteria</taxon>
        <taxon>Orbales</taxon>
        <taxon>Orbaceae</taxon>
        <taxon>Frischella</taxon>
    </lineage>
</organism>
<dbReference type="GO" id="GO:0042834">
    <property type="term" value="F:peptidoglycan binding"/>
    <property type="evidence" value="ECO:0007669"/>
    <property type="project" value="InterPro"/>
</dbReference>
<dbReference type="InterPro" id="IPR007730">
    <property type="entry name" value="SPOR-like_dom"/>
</dbReference>
<sequence length="215" mass="24321">MAQRDYVKKTTKKKNKSKSRNVTKSKSNNKSRTMPTIMVLLAITLVVLFAAILYVVSTNKKDAKPVPPVKNITEGPQSTLPEKPEERWTYLKELEKTDTNQLPINRQPITHQQNLERQQILNDFINDSSQVSSNSLSSNNTTTDDWYLQCGAFKEHANAESAKAKLAMLGFNASIVNDKLYRVFVDEQFASKIEAENAKKRLESNGILDCILSQK</sequence>
<gene>
    <name evidence="3" type="ORF">DKK76_10970</name>
</gene>
<dbReference type="InterPro" id="IPR052521">
    <property type="entry name" value="Cell_div_SPOR-domain"/>
</dbReference>
<dbReference type="PANTHER" id="PTHR38687">
    <property type="entry name" value="CELL DIVISION PROTEIN DEDD-RELATED"/>
    <property type="match status" value="1"/>
</dbReference>
<feature type="compositionally biased region" description="Basic residues" evidence="1">
    <location>
        <begin position="9"/>
        <end position="29"/>
    </location>
</feature>
<comment type="caution">
    <text evidence="3">The sequence shown here is derived from an EMBL/GenBank/DDBJ whole genome shotgun (WGS) entry which is preliminary data.</text>
</comment>
<dbReference type="EMBL" id="QGLM01000021">
    <property type="protein sequence ID" value="PXY94395.1"/>
    <property type="molecule type" value="Genomic_DNA"/>
</dbReference>
<evidence type="ECO:0000256" key="1">
    <source>
        <dbReference type="SAM" id="MobiDB-lite"/>
    </source>
</evidence>
<dbReference type="Pfam" id="PF05036">
    <property type="entry name" value="SPOR"/>
    <property type="match status" value="1"/>
</dbReference>
<protein>
    <recommendedName>
        <fullName evidence="2">SPOR domain-containing protein</fullName>
    </recommendedName>
</protein>
<feature type="region of interest" description="Disordered" evidence="1">
    <location>
        <begin position="63"/>
        <end position="83"/>
    </location>
</feature>
<feature type="domain" description="SPOR" evidence="2">
    <location>
        <begin position="140"/>
        <end position="215"/>
    </location>
</feature>
<evidence type="ECO:0000313" key="4">
    <source>
        <dbReference type="Proteomes" id="UP000247838"/>
    </source>
</evidence>
<name>A0A318MNH5_FRIPE</name>
<dbReference type="InterPro" id="IPR036680">
    <property type="entry name" value="SPOR-like_sf"/>
</dbReference>
<feature type="region of interest" description="Disordered" evidence="1">
    <location>
        <begin position="1"/>
        <end position="30"/>
    </location>
</feature>
<dbReference type="PROSITE" id="PS51724">
    <property type="entry name" value="SPOR"/>
    <property type="match status" value="1"/>
</dbReference>
<evidence type="ECO:0000259" key="2">
    <source>
        <dbReference type="PROSITE" id="PS51724"/>
    </source>
</evidence>
<evidence type="ECO:0000313" key="3">
    <source>
        <dbReference type="EMBL" id="PXY94395.1"/>
    </source>
</evidence>
<proteinExistence type="predicted"/>
<dbReference type="AlphaFoldDB" id="A0A318MNH5"/>
<dbReference type="PANTHER" id="PTHR38687:SF2">
    <property type="entry name" value="CELL DIVISION PROTEIN FTSN"/>
    <property type="match status" value="1"/>
</dbReference>
<accession>A0A318MNH5</accession>
<dbReference type="Gene3D" id="3.30.70.1070">
    <property type="entry name" value="Sporulation related repeat"/>
    <property type="match status" value="1"/>
</dbReference>